<protein>
    <submittedName>
        <fullName evidence="3">Tfp pilus assembly protein PilX</fullName>
    </submittedName>
</protein>
<dbReference type="EMBL" id="AP014568">
    <property type="protein sequence ID" value="BAO81391.1"/>
    <property type="molecule type" value="Genomic_DNA"/>
</dbReference>
<dbReference type="Pfam" id="PF13681">
    <property type="entry name" value="PilX"/>
    <property type="match status" value="1"/>
</dbReference>
<dbReference type="AlphaFoldDB" id="A0A060NHL2"/>
<feature type="domain" description="PilX/PilW C-terminal" evidence="1">
    <location>
        <begin position="101"/>
        <end position="178"/>
    </location>
</feature>
<dbReference type="Pfam" id="PF14341">
    <property type="entry name" value="PilX_N"/>
    <property type="match status" value="1"/>
</dbReference>
<dbReference type="RefSeq" id="WP_045531880.1">
    <property type="nucleotide sequence ID" value="NZ_AP014568.1"/>
</dbReference>
<evidence type="ECO:0000313" key="4">
    <source>
        <dbReference type="Proteomes" id="UP000067461"/>
    </source>
</evidence>
<reference evidence="3 4" key="1">
    <citation type="journal article" date="2014" name="Nat. Commun.">
        <title>Physiological and genomic features of highly alkaliphilic hydrogen-utilizing Betaproteobacteria from a continental serpentinizing site.</title>
        <authorList>
            <person name="Suzuki S."/>
            <person name="Kuenen J.G."/>
            <person name="Schipper K."/>
            <person name="van der Velde S."/>
            <person name="Ishii S."/>
            <person name="Wu A."/>
            <person name="Sorokin D.Y."/>
            <person name="Tenney A."/>
            <person name="Meng X.Y."/>
            <person name="Morrill P.L."/>
            <person name="Kamagata Y."/>
            <person name="Muyzer G."/>
            <person name="Nealson K.H."/>
        </authorList>
    </citation>
    <scope>NUCLEOTIDE SEQUENCE [LARGE SCALE GENOMIC DNA]</scope>
    <source>
        <strain evidence="3 4">A1</strain>
    </source>
</reference>
<proteinExistence type="predicted"/>
<dbReference type="InterPro" id="IPR025205">
    <property type="entry name" value="PilX/PilW_C"/>
</dbReference>
<dbReference type="HOGENOM" id="CLU_103317_3_0_4"/>
<evidence type="ECO:0000259" key="2">
    <source>
        <dbReference type="Pfam" id="PF14341"/>
    </source>
</evidence>
<dbReference type="Proteomes" id="UP000067461">
    <property type="component" value="Chromosome"/>
</dbReference>
<dbReference type="STRING" id="1458425.SRAA_1537"/>
<evidence type="ECO:0000259" key="1">
    <source>
        <dbReference type="Pfam" id="PF13681"/>
    </source>
</evidence>
<dbReference type="OrthoDB" id="5801860at2"/>
<dbReference type="KEGG" id="cbaa:SRAA_1537"/>
<sequence>MNTLRHRPHTQSGMVLLMALVMLLLVTLLGVTSVRMLTVEERMAANSFDRNLAFQAAETALREGEALAASNTAPPPTAMDCGQLNNGACVNGLCSPPVPACNSARWDDASFNGWRNATTLVSPLAAGAPQFFVEHLGPGFVCDPQEQPPNTVCNGYRITARSQPADGRAVVILQSIYIAE</sequence>
<evidence type="ECO:0000313" key="3">
    <source>
        <dbReference type="EMBL" id="BAO81391.1"/>
    </source>
</evidence>
<name>A0A060NHL2_9BURK</name>
<organism evidence="3 4">
    <name type="scientific">Serpentinimonas raichei</name>
    <dbReference type="NCBI Taxonomy" id="1458425"/>
    <lineage>
        <taxon>Bacteria</taxon>
        <taxon>Pseudomonadati</taxon>
        <taxon>Pseudomonadota</taxon>
        <taxon>Betaproteobacteria</taxon>
        <taxon>Burkholderiales</taxon>
        <taxon>Comamonadaceae</taxon>
        <taxon>Serpentinimonas</taxon>
    </lineage>
</organism>
<keyword evidence="4" id="KW-1185">Reference proteome</keyword>
<feature type="domain" description="Type 4 fimbrial biogenesis protein PilX N-terminal" evidence="2">
    <location>
        <begin position="12"/>
        <end position="62"/>
    </location>
</feature>
<gene>
    <name evidence="3" type="ORF">SRAA_1537</name>
</gene>
<dbReference type="InterPro" id="IPR025746">
    <property type="entry name" value="PilX_N_dom"/>
</dbReference>
<accession>A0A060NHL2</accession>